<dbReference type="Proteomes" id="UP000063964">
    <property type="component" value="Chromosome"/>
</dbReference>
<dbReference type="STRING" id="888061.AXF15_01640"/>
<keyword evidence="1" id="KW-0472">Membrane</keyword>
<reference evidence="5" key="1">
    <citation type="submission" date="2016-02" db="EMBL/GenBank/DDBJ databases">
        <authorList>
            <person name="Holder M.E."/>
            <person name="Ajami N.J."/>
            <person name="Petrosino J.F."/>
        </authorList>
    </citation>
    <scope>NUCLEOTIDE SEQUENCE [LARGE SCALE GENOMIC DNA]</scope>
    <source>
        <strain evidence="5">DSM 12838</strain>
    </source>
</reference>
<dbReference type="Gene3D" id="1.10.3210.10">
    <property type="entry name" value="Hypothetical protein af1432"/>
    <property type="match status" value="2"/>
</dbReference>
<keyword evidence="5" id="KW-1185">Reference proteome</keyword>
<keyword evidence="4" id="KW-0378">Hydrolase</keyword>
<sequence>MTSIRKSLLQLVFSGSFMKRWNDKMRPMELVEVDKQAHKMIVAWLLYELNSRNLAQEEKSRLGEDIVRGGIFDYLYRLVITDIKPPIFYQIKANPAHHQQLTEWVLRELRPRVQPLGRGFWENMEAHFAAQVRGAGTLASHILDAAHLFASRWEFHLIRDLNPWDEEMTEIEKTFRNGLENHLDLQGIRELLDGAGSGLGKFANMCGQLRFQKRWSQTPRIPETSVLGHMFIVACFAYFFSIAVSACPARRHNNFYAGLFHDVPELLTRDIISPVKVSVQGIGELIREYEGRELDRRLFAILADPSYADLLARLKYFLGVDVGSEFESTIIQDGAARIVSWEQLQGQYNQDRFCPKDGRMLKICDHLAAFLEAYTALANGIDNAHLQQALWRIRNMYQNEALTEDLHIGALLADFE</sequence>
<dbReference type="AlphaFoldDB" id="A0A109W5Z7"/>
<evidence type="ECO:0000256" key="1">
    <source>
        <dbReference type="SAM" id="Phobius"/>
    </source>
</evidence>
<dbReference type="KEGG" id="doa:AXF15_01640"/>
<evidence type="ECO:0000313" key="5">
    <source>
        <dbReference type="Proteomes" id="UP000063964"/>
    </source>
</evidence>
<keyword evidence="1" id="KW-1133">Transmembrane helix</keyword>
<dbReference type="GO" id="GO:0016787">
    <property type="term" value="F:hydrolase activity"/>
    <property type="evidence" value="ECO:0007669"/>
    <property type="project" value="UniProtKB-KW"/>
</dbReference>
<accession>A0A109W5Z7</accession>
<dbReference type="Pfam" id="PF13023">
    <property type="entry name" value="HD_3"/>
    <property type="match status" value="1"/>
</dbReference>
<evidence type="ECO:0000259" key="2">
    <source>
        <dbReference type="Pfam" id="PF13023"/>
    </source>
</evidence>
<dbReference type="RefSeq" id="WP_066602421.1">
    <property type="nucleotide sequence ID" value="NZ_CP014230.1"/>
</dbReference>
<proteinExistence type="predicted"/>
<keyword evidence="1" id="KW-0812">Transmembrane</keyword>
<dbReference type="EMBL" id="CP014230">
    <property type="protein sequence ID" value="AMD92840.1"/>
    <property type="molecule type" value="Genomic_DNA"/>
</dbReference>
<dbReference type="InterPro" id="IPR006674">
    <property type="entry name" value="HD_domain"/>
</dbReference>
<dbReference type="EMBL" id="CP014230">
    <property type="protein sequence ID" value="AMD91943.1"/>
    <property type="molecule type" value="Genomic_DNA"/>
</dbReference>
<protein>
    <submittedName>
        <fullName evidence="4">Phosphohydrolase</fullName>
    </submittedName>
</protein>
<feature type="domain" description="HD" evidence="2">
    <location>
        <begin position="206"/>
        <end position="390"/>
    </location>
</feature>
<evidence type="ECO:0000313" key="3">
    <source>
        <dbReference type="EMBL" id="AMD91943.1"/>
    </source>
</evidence>
<evidence type="ECO:0000313" key="4">
    <source>
        <dbReference type="EMBL" id="AMD92840.1"/>
    </source>
</evidence>
<dbReference type="SUPFAM" id="SSF109604">
    <property type="entry name" value="HD-domain/PDEase-like"/>
    <property type="match status" value="2"/>
</dbReference>
<gene>
    <name evidence="3" type="ORF">AXF15_01640</name>
    <name evidence="4" type="ORF">AXF15_06795</name>
</gene>
<name>A0A109W5Z7_9BACT</name>
<organism evidence="4 5">
    <name type="scientific">Desulfomicrobium orale DSM 12838</name>
    <dbReference type="NCBI Taxonomy" id="888061"/>
    <lineage>
        <taxon>Bacteria</taxon>
        <taxon>Pseudomonadati</taxon>
        <taxon>Thermodesulfobacteriota</taxon>
        <taxon>Desulfovibrionia</taxon>
        <taxon>Desulfovibrionales</taxon>
        <taxon>Desulfomicrobiaceae</taxon>
        <taxon>Desulfomicrobium</taxon>
    </lineage>
</organism>
<dbReference type="OrthoDB" id="48898at2"/>
<dbReference type="KEGG" id="doa:AXF15_06795"/>
<reference evidence="4" key="2">
    <citation type="submission" date="2016-02" db="EMBL/GenBank/DDBJ databases">
        <authorList>
            <person name="Wen L."/>
            <person name="He K."/>
            <person name="Yang H."/>
        </authorList>
    </citation>
    <scope>NUCLEOTIDE SEQUENCE [LARGE SCALE GENOMIC DNA]</scope>
    <source>
        <strain evidence="4">DSM 12838</strain>
    </source>
</reference>
<feature type="transmembrane region" description="Helical" evidence="1">
    <location>
        <begin position="226"/>
        <end position="247"/>
    </location>
</feature>